<evidence type="ECO:0000259" key="1">
    <source>
        <dbReference type="SMART" id="SM00849"/>
    </source>
</evidence>
<keyword evidence="3" id="KW-1185">Reference proteome</keyword>
<dbReference type="GO" id="GO:0016787">
    <property type="term" value="F:hydrolase activity"/>
    <property type="evidence" value="ECO:0007669"/>
    <property type="project" value="UniProtKB-KW"/>
</dbReference>
<keyword evidence="2" id="KW-0378">Hydrolase</keyword>
<dbReference type="AlphaFoldDB" id="A0A3G8ZQ03"/>
<dbReference type="KEGG" id="nak:EH165_02175"/>
<evidence type="ECO:0000313" key="2">
    <source>
        <dbReference type="EMBL" id="AZI59340.1"/>
    </source>
</evidence>
<reference evidence="2 3" key="1">
    <citation type="submission" date="2018-11" db="EMBL/GenBank/DDBJ databases">
        <authorList>
            <person name="Da X."/>
        </authorList>
    </citation>
    <scope>NUCLEOTIDE SEQUENCE [LARGE SCALE GENOMIC DNA]</scope>
    <source>
        <strain evidence="2 3">S14-144</strain>
    </source>
</reference>
<dbReference type="PANTHER" id="PTHR23131:SF0">
    <property type="entry name" value="ENDORIBONUCLEASE LACTB2"/>
    <property type="match status" value="1"/>
</dbReference>
<dbReference type="CDD" id="cd16278">
    <property type="entry name" value="metallo-hydrolase-like_MBL-fold"/>
    <property type="match status" value="1"/>
</dbReference>
<dbReference type="SUPFAM" id="SSF56281">
    <property type="entry name" value="Metallo-hydrolase/oxidoreductase"/>
    <property type="match status" value="1"/>
</dbReference>
<feature type="domain" description="Metallo-beta-lactamase" evidence="1">
    <location>
        <begin position="5"/>
        <end position="164"/>
    </location>
</feature>
<dbReference type="InterPro" id="IPR050662">
    <property type="entry name" value="Sec-metab_biosynth-thioest"/>
</dbReference>
<dbReference type="InterPro" id="IPR036388">
    <property type="entry name" value="WH-like_DNA-bd_sf"/>
</dbReference>
<gene>
    <name evidence="2" type="ORF">EH165_02175</name>
</gene>
<dbReference type="InterPro" id="IPR036866">
    <property type="entry name" value="RibonucZ/Hydroxyglut_hydro"/>
</dbReference>
<dbReference type="Gene3D" id="1.10.10.10">
    <property type="entry name" value="Winged helix-like DNA-binding domain superfamily/Winged helix DNA-binding domain"/>
    <property type="match status" value="1"/>
</dbReference>
<name>A0A3G8ZQ03_9ACTN</name>
<dbReference type="EMBL" id="CP034170">
    <property type="protein sequence ID" value="AZI59340.1"/>
    <property type="molecule type" value="Genomic_DNA"/>
</dbReference>
<evidence type="ECO:0000313" key="3">
    <source>
        <dbReference type="Proteomes" id="UP000268084"/>
    </source>
</evidence>
<dbReference type="SMART" id="SM00849">
    <property type="entry name" value="Lactamase_B"/>
    <property type="match status" value="1"/>
</dbReference>
<dbReference type="PANTHER" id="PTHR23131">
    <property type="entry name" value="ENDORIBONUCLEASE LACTB2"/>
    <property type="match status" value="1"/>
</dbReference>
<organism evidence="2 3">
    <name type="scientific">Nakamurella antarctica</name>
    <dbReference type="NCBI Taxonomy" id="1902245"/>
    <lineage>
        <taxon>Bacteria</taxon>
        <taxon>Bacillati</taxon>
        <taxon>Actinomycetota</taxon>
        <taxon>Actinomycetes</taxon>
        <taxon>Nakamurellales</taxon>
        <taxon>Nakamurellaceae</taxon>
        <taxon>Nakamurella</taxon>
    </lineage>
</organism>
<dbReference type="Gene3D" id="3.60.15.10">
    <property type="entry name" value="Ribonuclease Z/Hydroxyacylglutathione hydrolase-like"/>
    <property type="match status" value="1"/>
</dbReference>
<reference evidence="2 3" key="2">
    <citation type="submission" date="2018-12" db="EMBL/GenBank/DDBJ databases">
        <title>Nakamurella antarcticus sp. nov., isolated from Antarctica South Shetland Islands soil.</title>
        <authorList>
            <person name="Peng F."/>
        </authorList>
    </citation>
    <scope>NUCLEOTIDE SEQUENCE [LARGE SCALE GENOMIC DNA]</scope>
    <source>
        <strain evidence="2 3">S14-144</strain>
    </source>
</reference>
<dbReference type="Proteomes" id="UP000268084">
    <property type="component" value="Chromosome"/>
</dbReference>
<dbReference type="Pfam" id="PF00753">
    <property type="entry name" value="Lactamase_B"/>
    <property type="match status" value="1"/>
</dbReference>
<dbReference type="OrthoDB" id="9788263at2"/>
<sequence>MTLDGTNTYVIRHPGARSVVVVDPGPLDADHLAELAGGYPVELVLITHHHLDHTEAAPVFHAMTGAPVRALDPEQCHVGEALVDGEMITAAGVTISVLATPGHTGDSVCFVLPDDGPTGAVVTGDTILGRGTSVIDYPHGRLGWYLESLARLAALGPALVLPAHGPTLPDLAQVAQQYGQHRAQRLDQVRAAVARLQGQGQSVTSSAVTDLVYTDINEAVRGAATLSVMAQLEYLLGSDFAAGKL</sequence>
<proteinExistence type="predicted"/>
<dbReference type="InterPro" id="IPR001279">
    <property type="entry name" value="Metallo-B-lactamas"/>
</dbReference>
<protein>
    <submittedName>
        <fullName evidence="2">MBL fold metallo-hydrolase</fullName>
    </submittedName>
</protein>
<accession>A0A3G8ZQ03</accession>